<dbReference type="PANTHER" id="PTHR19961">
    <property type="entry name" value="FIMBRIN/PLASTIN"/>
    <property type="match status" value="1"/>
</dbReference>
<keyword evidence="2" id="KW-0009">Actin-binding</keyword>
<dbReference type="GO" id="GO:0051015">
    <property type="term" value="F:actin filament binding"/>
    <property type="evidence" value="ECO:0007669"/>
    <property type="project" value="InterPro"/>
</dbReference>
<feature type="compositionally biased region" description="Basic and acidic residues" evidence="3">
    <location>
        <begin position="669"/>
        <end position="681"/>
    </location>
</feature>
<dbReference type="GO" id="GO:0005884">
    <property type="term" value="C:actin filament"/>
    <property type="evidence" value="ECO:0007669"/>
    <property type="project" value="TreeGrafter"/>
</dbReference>
<feature type="region of interest" description="Disordered" evidence="3">
    <location>
        <begin position="1261"/>
        <end position="1282"/>
    </location>
</feature>
<feature type="compositionally biased region" description="Acidic residues" evidence="3">
    <location>
        <begin position="627"/>
        <end position="638"/>
    </location>
</feature>
<dbReference type="GO" id="GO:0005737">
    <property type="term" value="C:cytoplasm"/>
    <property type="evidence" value="ECO:0007669"/>
    <property type="project" value="TreeGrafter"/>
</dbReference>
<feature type="region of interest" description="Disordered" evidence="3">
    <location>
        <begin position="1315"/>
        <end position="1335"/>
    </location>
</feature>
<dbReference type="InterPro" id="IPR039959">
    <property type="entry name" value="Fimbrin/Plastin"/>
</dbReference>
<dbReference type="SUPFAM" id="SSF47576">
    <property type="entry name" value="Calponin-homology domain, CH-domain"/>
    <property type="match status" value="1"/>
</dbReference>
<feature type="compositionally biased region" description="Basic and acidic residues" evidence="3">
    <location>
        <begin position="1117"/>
        <end position="1131"/>
    </location>
</feature>
<feature type="compositionally biased region" description="Gly residues" evidence="3">
    <location>
        <begin position="1318"/>
        <end position="1329"/>
    </location>
</feature>
<organism evidence="5">
    <name type="scientific">Chromera velia CCMP2878</name>
    <dbReference type="NCBI Taxonomy" id="1169474"/>
    <lineage>
        <taxon>Eukaryota</taxon>
        <taxon>Sar</taxon>
        <taxon>Alveolata</taxon>
        <taxon>Colpodellida</taxon>
        <taxon>Chromeraceae</taxon>
        <taxon>Chromera</taxon>
    </lineage>
</organism>
<dbReference type="GO" id="GO:0032432">
    <property type="term" value="C:actin filament bundle"/>
    <property type="evidence" value="ECO:0007669"/>
    <property type="project" value="TreeGrafter"/>
</dbReference>
<feature type="compositionally biased region" description="Low complexity" evidence="3">
    <location>
        <begin position="903"/>
        <end position="912"/>
    </location>
</feature>
<protein>
    <recommendedName>
        <fullName evidence="4">Calponin-homology (CH) domain-containing protein</fullName>
    </recommendedName>
</protein>
<feature type="region of interest" description="Disordered" evidence="3">
    <location>
        <begin position="608"/>
        <end position="697"/>
    </location>
</feature>
<feature type="region of interest" description="Disordered" evidence="3">
    <location>
        <begin position="888"/>
        <end position="935"/>
    </location>
</feature>
<sequence length="1378" mass="148747">MSRLPPLSPRHDLQRFPLRMPGGSQQKGGKSGPGKSQATSISPLPQEAERERKLREDFNRATGSPLVPALLEELRERPQDTHIVHPTFLTTNRNSSSGSQFTSPAVWAESRVREIAFIAEKLPLPNILPAAMAVQTIAELGVAVPKFDYPLLTLASLLESAVFSDVQEDVLPVSQPQSHRERDQEATAQGTEGAGVSHINPVDGKGPRPLWLSQVSNCDLQDVAVRTAKAYGGPAGGGGRQARALELLNKKCASLTVRAAYVTTVKALSRDVLLRVQEAHRFEIRRLLFYLWSAHAKDNVKHRSALENVSRAAAEALGVPFLRWRVYVEMTKGIRMRQHAELKTAEATTIQESLLSLQGMNSETEAKLESAAAEVTSLSVQLSAATTKALLLKNLLSSSCHLSVRTLCRGLLSPFFEEVARLAGLRWLNLQLASVKAQAKTAFENDIPLQSSNPRAFHQSQMRYKILKDLPPIGNLGAGLSDGRALVAALSGLRDEREREGAGALLAGGGRGAGAELSLGDLLGLDDTDPLRRCETAVRLLGELVSGSTGAKGPMLLEAKELFEGDEKKISAALCALILSRPILPSFSMDALSEPQLEALFSAPEGAKMTSVGASQGTGEEQKGEGGEEGTDREDEEGASGGDGKKEKEGGNEPLSKSPVSAKSTQQTEGKDQLGESKKEEEGEGGGKAGKRNAADNLPLLSDPVATAIHAVRSLRERTALVLERRDSFPDFALLLRRGELLERLERLSVEDLILRWVNFHISSLASEVQSFSDDLRDGAALFLLLNVIAPETVPKEAGVPDARRRAELVVEAGRRVGSFSLLTPDAILEGQADLLAAFAASLFMARPALLVRPSSSLKSPLELLNTANATWHAHARQLSLREERKRRLEGGMSPASPRRITAVGVSSSPGAASGGRSGGAEEKQEEAARLRQEAEELRESESFVEYLDDLNRQLPRLEAAKREVQRGRKIAEALQHKLRSFQEEIFIGRAQGKPRMILDKQQLREIARFSSVAPGVLRAILAKGPRGERFDETRDKVDSLLREQFAFIRNVFVSYATRGENGAGDGEGHGEGEGGTEGMGVSSAGLVCLYSDCKLRSPSFTPVKVEAIFDEIEKGDIERRGEGGTEEKGSGGRGPGSDFPPALEGEGGPFLLGPSRFVEALLRIAAAFRSQKKKIVERLEELLETHMKPNLASKLAGTDVFRNEAYKTNVRQALRSHSGALRAVYRVYSQLDAMDTSGSMTVNVSEFVDLLCHSGCLSGSEKEREKTGQDPNGSSSSASVGAMGVPGLDVLVSSLREGDVRDVFHRIQMRALQAAEGDGGQSEAGGEGTKTEEVGLDDDDQLAFSEFLDGMVAVALFAIPSPFLASHDKLHIFLNTR</sequence>
<evidence type="ECO:0000256" key="2">
    <source>
        <dbReference type="ARBA" id="ARBA00023203"/>
    </source>
</evidence>
<feature type="region of interest" description="Disordered" evidence="3">
    <location>
        <begin position="172"/>
        <end position="202"/>
    </location>
</feature>
<accession>A0A0K6SAY1</accession>
<dbReference type="PANTHER" id="PTHR19961:SF18">
    <property type="entry name" value="FI19014P1"/>
    <property type="match status" value="1"/>
</dbReference>
<dbReference type="GO" id="GO:0051017">
    <property type="term" value="P:actin filament bundle assembly"/>
    <property type="evidence" value="ECO:0007669"/>
    <property type="project" value="InterPro"/>
</dbReference>
<evidence type="ECO:0000313" key="5">
    <source>
        <dbReference type="EMBL" id="CUC10793.1"/>
    </source>
</evidence>
<evidence type="ECO:0000259" key="4">
    <source>
        <dbReference type="PROSITE" id="PS50021"/>
    </source>
</evidence>
<dbReference type="PROSITE" id="PS50021">
    <property type="entry name" value="CH"/>
    <property type="match status" value="1"/>
</dbReference>
<dbReference type="InterPro" id="IPR001715">
    <property type="entry name" value="CH_dom"/>
</dbReference>
<reference evidence="5" key="1">
    <citation type="submission" date="2014-11" db="EMBL/GenBank/DDBJ databases">
        <title>Molecular phylogeny of cliff fern family Woodsiaceae with morphological implications.</title>
        <authorList>
            <person name="Shao Y.-Z."/>
            <person name="Wei R."/>
            <person name="Zhang X.-C."/>
        </authorList>
    </citation>
    <scope>NUCLEOTIDE SEQUENCE</scope>
</reference>
<feature type="region of interest" description="Disordered" evidence="3">
    <location>
        <begin position="1117"/>
        <end position="1146"/>
    </location>
</feature>
<dbReference type="VEuPathDB" id="CryptoDB:Cvel_12115"/>
<keyword evidence="1" id="KW-0677">Repeat</keyword>
<proteinExistence type="predicted"/>
<dbReference type="CDD" id="cd21218">
    <property type="entry name" value="CH_PLS_FIM_rpt2"/>
    <property type="match status" value="1"/>
</dbReference>
<feature type="region of interest" description="Disordered" evidence="3">
    <location>
        <begin position="1"/>
        <end position="50"/>
    </location>
</feature>
<dbReference type="Pfam" id="PF00307">
    <property type="entry name" value="CH"/>
    <property type="match status" value="1"/>
</dbReference>
<dbReference type="InterPro" id="IPR036872">
    <property type="entry name" value="CH_dom_sf"/>
</dbReference>
<name>A0A0K6SAY1_9ALVE</name>
<dbReference type="EMBL" id="CDMZ01005711">
    <property type="protein sequence ID" value="CUC10793.1"/>
    <property type="molecule type" value="Genomic_DNA"/>
</dbReference>
<dbReference type="Gene3D" id="1.10.418.10">
    <property type="entry name" value="Calponin-like domain"/>
    <property type="match status" value="1"/>
</dbReference>
<feature type="domain" description="Calponin-homology (CH)" evidence="4">
    <location>
        <begin position="748"/>
        <end position="848"/>
    </location>
</feature>
<feature type="compositionally biased region" description="Basic and acidic residues" evidence="3">
    <location>
        <begin position="920"/>
        <end position="935"/>
    </location>
</feature>
<evidence type="ECO:0000256" key="1">
    <source>
        <dbReference type="ARBA" id="ARBA00022737"/>
    </source>
</evidence>
<dbReference type="GO" id="GO:0051639">
    <property type="term" value="P:actin filament network formation"/>
    <property type="evidence" value="ECO:0007669"/>
    <property type="project" value="TreeGrafter"/>
</dbReference>
<gene>
    <name evidence="5" type="ORF">Cvel_12115.t1.CR2</name>
</gene>
<feature type="compositionally biased region" description="Polar residues" evidence="3">
    <location>
        <begin position="658"/>
        <end position="668"/>
    </location>
</feature>
<dbReference type="SMART" id="SM00033">
    <property type="entry name" value="CH"/>
    <property type="match status" value="1"/>
</dbReference>
<evidence type="ECO:0000256" key="3">
    <source>
        <dbReference type="SAM" id="MobiDB-lite"/>
    </source>
</evidence>